<dbReference type="Proteomes" id="UP000198426">
    <property type="component" value="Unassembled WGS sequence"/>
</dbReference>
<name>A0A239DHD3_9RHOB</name>
<evidence type="ECO:0000256" key="1">
    <source>
        <dbReference type="ARBA" id="ARBA00009199"/>
    </source>
</evidence>
<keyword evidence="3" id="KW-0808">Transferase</keyword>
<dbReference type="EMBL" id="FZOY01000001">
    <property type="protein sequence ID" value="SNS31757.1"/>
    <property type="molecule type" value="Genomic_DNA"/>
</dbReference>
<dbReference type="GO" id="GO:0016740">
    <property type="term" value="F:transferase activity"/>
    <property type="evidence" value="ECO:0007669"/>
    <property type="project" value="UniProtKB-KW"/>
</dbReference>
<dbReference type="Gene3D" id="3.90.1300.10">
    <property type="entry name" value="Amidase signature (AS) domain"/>
    <property type="match status" value="1"/>
</dbReference>
<keyword evidence="4" id="KW-1185">Reference proteome</keyword>
<gene>
    <name evidence="3" type="ORF">SAMN05421757_101829</name>
</gene>
<dbReference type="AlphaFoldDB" id="A0A239DHD3"/>
<dbReference type="PANTHER" id="PTHR11895">
    <property type="entry name" value="TRANSAMIDASE"/>
    <property type="match status" value="1"/>
</dbReference>
<comment type="similarity">
    <text evidence="1">Belongs to the amidase family.</text>
</comment>
<evidence type="ECO:0000313" key="4">
    <source>
        <dbReference type="Proteomes" id="UP000198426"/>
    </source>
</evidence>
<dbReference type="InterPro" id="IPR000120">
    <property type="entry name" value="Amidase"/>
</dbReference>
<dbReference type="PANTHER" id="PTHR11895:SF7">
    <property type="entry name" value="GLUTAMYL-TRNA(GLN) AMIDOTRANSFERASE SUBUNIT A, MITOCHONDRIAL"/>
    <property type="match status" value="1"/>
</dbReference>
<evidence type="ECO:0000259" key="2">
    <source>
        <dbReference type="Pfam" id="PF01425"/>
    </source>
</evidence>
<dbReference type="InterPro" id="IPR023631">
    <property type="entry name" value="Amidase_dom"/>
</dbReference>
<evidence type="ECO:0000313" key="3">
    <source>
        <dbReference type="EMBL" id="SNS31757.1"/>
    </source>
</evidence>
<organism evidence="3 4">
    <name type="scientific">Tropicimonas sediminicola</name>
    <dbReference type="NCBI Taxonomy" id="1031541"/>
    <lineage>
        <taxon>Bacteria</taxon>
        <taxon>Pseudomonadati</taxon>
        <taxon>Pseudomonadota</taxon>
        <taxon>Alphaproteobacteria</taxon>
        <taxon>Rhodobacterales</taxon>
        <taxon>Roseobacteraceae</taxon>
        <taxon>Tropicimonas</taxon>
    </lineage>
</organism>
<dbReference type="RefSeq" id="WP_089231487.1">
    <property type="nucleotide sequence ID" value="NZ_FZOY01000001.1"/>
</dbReference>
<reference evidence="3 4" key="1">
    <citation type="submission" date="2017-06" db="EMBL/GenBank/DDBJ databases">
        <authorList>
            <person name="Kim H.J."/>
            <person name="Triplett B.A."/>
        </authorList>
    </citation>
    <scope>NUCLEOTIDE SEQUENCE [LARGE SCALE GENOMIC DNA]</scope>
    <source>
        <strain evidence="3 4">DSM 29339</strain>
    </source>
</reference>
<dbReference type="Pfam" id="PF01425">
    <property type="entry name" value="Amidase"/>
    <property type="match status" value="1"/>
</dbReference>
<protein>
    <submittedName>
        <fullName evidence="3">Aspartyl-tRNA(Asn)/glutamyl-tRNA(Gln) amidotransferase subunit A</fullName>
    </submittedName>
</protein>
<proteinExistence type="inferred from homology"/>
<dbReference type="SUPFAM" id="SSF75304">
    <property type="entry name" value="Amidase signature (AS) enzymes"/>
    <property type="match status" value="1"/>
</dbReference>
<dbReference type="InterPro" id="IPR036928">
    <property type="entry name" value="AS_sf"/>
</dbReference>
<sequence length="442" mass="45914">MAELWELSAHDLVTGYAAGEFTPLDALESVLARCDAVNPVINAVIARDDARSREMARDSAARWQAGARLSALDGVPISVKDNLLVAGLPATWGTPGLRDHVPTRDECPVARLRAGGAVLFAKTNVPELTVQGYTDNRLFGATGLPFAPDLTPGGSSGGAAAAVAAGIGPLALCTDGGGSIRRPAAHAGLYGFKPGAGRVPRGEGFPAILGAFEVVGPIGRDMRDIDTMSRWLAGSADPVKEAGPARVLHARRFSGQPVDQEIQQLCDRAADRVRALGHEVVSVESFDATAAIDRIWPVISCAGVAWLRQNDPRLADGFGPAVTAMADAGQGMSATDYAGALVGIEELRLAYREAMAGYDMLMTPAIAALSWPKAQSHPEEIDGQPVGPRGHAVFTAFANALGLPGLTLPAGWSEAGLACGIQLVGEPGADESLLQIGLQWAN</sequence>
<accession>A0A239DHD3</accession>
<dbReference type="OrthoDB" id="9777859at2"/>
<feature type="domain" description="Amidase" evidence="2">
    <location>
        <begin position="26"/>
        <end position="434"/>
    </location>
</feature>